<name>A0AAU7VNI3_9FIRM</name>
<keyword evidence="1" id="KW-0812">Transmembrane</keyword>
<dbReference type="RefSeq" id="WP_350344241.1">
    <property type="nucleotide sequence ID" value="NZ_CP158367.1"/>
</dbReference>
<protein>
    <recommendedName>
        <fullName evidence="3">Protein-export membrane protein SecG</fullName>
    </recommendedName>
</protein>
<evidence type="ECO:0000256" key="1">
    <source>
        <dbReference type="SAM" id="Phobius"/>
    </source>
</evidence>
<reference evidence="2" key="1">
    <citation type="journal article" date="2013" name="Extremophiles">
        <title>Proteinivorax tanatarense gen. nov., sp. nov., an anaerobic, haloalkaliphilic, proteolytic bacterium isolated from a decaying algal bloom, and proposal of Proteinivoraceae fam. nov.</title>
        <authorList>
            <person name="Kevbrin V."/>
            <person name="Boltyanskaya Y."/>
            <person name="Zhilina T."/>
            <person name="Kolganova T."/>
            <person name="Lavrentjeva E."/>
            <person name="Kuznetsov B."/>
        </authorList>
    </citation>
    <scope>NUCLEOTIDE SEQUENCE</scope>
    <source>
        <strain evidence="2">Z-910T</strain>
    </source>
</reference>
<evidence type="ECO:0000313" key="2">
    <source>
        <dbReference type="EMBL" id="XBX75497.1"/>
    </source>
</evidence>
<proteinExistence type="predicted"/>
<dbReference type="AlphaFoldDB" id="A0AAU7VNI3"/>
<evidence type="ECO:0008006" key="3">
    <source>
        <dbReference type="Google" id="ProtNLM"/>
    </source>
</evidence>
<keyword evidence="1" id="KW-1133">Transmembrane helix</keyword>
<reference evidence="2" key="2">
    <citation type="submission" date="2024-06" db="EMBL/GenBank/DDBJ databases">
        <authorList>
            <person name="Petrova K.O."/>
            <person name="Toshchakov S.V."/>
            <person name="Boltjanskaja Y.V."/>
            <person name="Kevbrin V."/>
        </authorList>
    </citation>
    <scope>NUCLEOTIDE SEQUENCE</scope>
    <source>
        <strain evidence="2">Z-910T</strain>
    </source>
</reference>
<dbReference type="EMBL" id="CP158367">
    <property type="protein sequence ID" value="XBX75497.1"/>
    <property type="molecule type" value="Genomic_DNA"/>
</dbReference>
<keyword evidence="1" id="KW-0472">Membrane</keyword>
<organism evidence="2">
    <name type="scientific">Proteinivorax tanatarense</name>
    <dbReference type="NCBI Taxonomy" id="1260629"/>
    <lineage>
        <taxon>Bacteria</taxon>
        <taxon>Bacillati</taxon>
        <taxon>Bacillota</taxon>
        <taxon>Clostridia</taxon>
        <taxon>Eubacteriales</taxon>
        <taxon>Proteinivoracaceae</taxon>
        <taxon>Proteinivorax</taxon>
    </lineage>
</organism>
<accession>A0AAU7VNI3</accession>
<feature type="transmembrane region" description="Helical" evidence="1">
    <location>
        <begin position="47"/>
        <end position="68"/>
    </location>
</feature>
<sequence length="71" mass="8197">MEIIYIIFIVPFFMYFLWLFQNPSDTTFGSWAFGKKESEVNNKMRKIGGLIGIISSILIIGVSILFLFNIL</sequence>
<feature type="transmembrane region" description="Helical" evidence="1">
    <location>
        <begin position="5"/>
        <end position="21"/>
    </location>
</feature>
<gene>
    <name evidence="2" type="ORF">PRVXT_000633</name>
</gene>